<dbReference type="InterPro" id="IPR010255">
    <property type="entry name" value="Haem_peroxidase_sf"/>
</dbReference>
<dbReference type="GO" id="GO:0006979">
    <property type="term" value="P:response to oxidative stress"/>
    <property type="evidence" value="ECO:0007669"/>
    <property type="project" value="InterPro"/>
</dbReference>
<dbReference type="SUPFAM" id="SSF48113">
    <property type="entry name" value="Heme-dependent peroxidases"/>
    <property type="match status" value="1"/>
</dbReference>
<keyword evidence="3" id="KW-1185">Reference proteome</keyword>
<feature type="compositionally biased region" description="Pro residues" evidence="1">
    <location>
        <begin position="149"/>
        <end position="160"/>
    </location>
</feature>
<dbReference type="Proteomes" id="UP000077684">
    <property type="component" value="Unassembled WGS sequence"/>
</dbReference>
<evidence type="ECO:0000313" key="3">
    <source>
        <dbReference type="Proteomes" id="UP000077684"/>
    </source>
</evidence>
<protein>
    <submittedName>
        <fullName evidence="2">Uncharacterized protein</fullName>
    </submittedName>
</protein>
<gene>
    <name evidence="2" type="ORF">A4X06_0g9737</name>
</gene>
<name>A0A8X7MIB0_9BASI</name>
<dbReference type="InterPro" id="IPR037120">
    <property type="entry name" value="Haem_peroxidase_sf_animal"/>
</dbReference>
<dbReference type="GO" id="GO:0020037">
    <property type="term" value="F:heme binding"/>
    <property type="evidence" value="ECO:0007669"/>
    <property type="project" value="InterPro"/>
</dbReference>
<reference evidence="2" key="2">
    <citation type="journal article" date="2019" name="IMA Fungus">
        <title>Genome sequencing and comparison of five Tilletia species to identify candidate genes for the detection of regulated species infecting wheat.</title>
        <authorList>
            <person name="Nguyen H.D.T."/>
            <person name="Sultana T."/>
            <person name="Kesanakurti P."/>
            <person name="Hambleton S."/>
        </authorList>
    </citation>
    <scope>NUCLEOTIDE SEQUENCE</scope>
    <source>
        <strain evidence="2">DAOMC 236426</strain>
    </source>
</reference>
<sequence length="166" mass="18036">MTGIVSKLIEAVNRKPVETLDGLTNEQVASSNKEVKYTSVVHDLVHLSAKEAIRLGEGFRNLILGGPVDDRKLGLEHAIELLQALPHNSGLGENLADAFITYLYNDLPHPPAMYIGPEYRYRSADGSGNNPHIPELGKSGTSYSRSVPPVQPKAAAPPDPELVYEK</sequence>
<dbReference type="AlphaFoldDB" id="A0A8X7MIB0"/>
<organism evidence="2 3">
    <name type="scientific">Tilletia controversa</name>
    <name type="common">dwarf bunt fungus</name>
    <dbReference type="NCBI Taxonomy" id="13291"/>
    <lineage>
        <taxon>Eukaryota</taxon>
        <taxon>Fungi</taxon>
        <taxon>Dikarya</taxon>
        <taxon>Basidiomycota</taxon>
        <taxon>Ustilaginomycotina</taxon>
        <taxon>Exobasidiomycetes</taxon>
        <taxon>Tilletiales</taxon>
        <taxon>Tilletiaceae</taxon>
        <taxon>Tilletia</taxon>
    </lineage>
</organism>
<dbReference type="EMBL" id="LWDE02003264">
    <property type="protein sequence ID" value="KAE8235847.1"/>
    <property type="molecule type" value="Genomic_DNA"/>
</dbReference>
<feature type="non-terminal residue" evidence="2">
    <location>
        <position position="166"/>
    </location>
</feature>
<comment type="caution">
    <text evidence="2">The sequence shown here is derived from an EMBL/GenBank/DDBJ whole genome shotgun (WGS) entry which is preliminary data.</text>
</comment>
<dbReference type="InterPro" id="IPR019791">
    <property type="entry name" value="Haem_peroxidase_animal"/>
</dbReference>
<dbReference type="PROSITE" id="PS50292">
    <property type="entry name" value="PEROXIDASE_3"/>
    <property type="match status" value="1"/>
</dbReference>
<reference evidence="2" key="1">
    <citation type="submission" date="2016-04" db="EMBL/GenBank/DDBJ databases">
        <authorList>
            <person name="Nguyen H.D."/>
            <person name="Samba Siva P."/>
            <person name="Cullis J."/>
            <person name="Levesque C.A."/>
            <person name="Hambleton S."/>
        </authorList>
    </citation>
    <scope>NUCLEOTIDE SEQUENCE</scope>
    <source>
        <strain evidence="2">DAOMC 236426</strain>
    </source>
</reference>
<accession>A0A8X7MIB0</accession>
<proteinExistence type="predicted"/>
<evidence type="ECO:0000313" key="2">
    <source>
        <dbReference type="EMBL" id="KAE8235847.1"/>
    </source>
</evidence>
<evidence type="ECO:0000256" key="1">
    <source>
        <dbReference type="SAM" id="MobiDB-lite"/>
    </source>
</evidence>
<dbReference type="GO" id="GO:0004601">
    <property type="term" value="F:peroxidase activity"/>
    <property type="evidence" value="ECO:0007669"/>
    <property type="project" value="InterPro"/>
</dbReference>
<feature type="region of interest" description="Disordered" evidence="1">
    <location>
        <begin position="125"/>
        <end position="166"/>
    </location>
</feature>
<dbReference type="Gene3D" id="1.10.640.10">
    <property type="entry name" value="Haem peroxidase domain superfamily, animal type"/>
    <property type="match status" value="1"/>
</dbReference>